<feature type="compositionally biased region" description="Polar residues" evidence="1">
    <location>
        <begin position="207"/>
        <end position="225"/>
    </location>
</feature>
<reference evidence="2" key="2">
    <citation type="submission" date="2025-09" db="UniProtKB">
        <authorList>
            <consortium name="Ensembl"/>
        </authorList>
    </citation>
    <scope>IDENTIFICATION</scope>
</reference>
<feature type="region of interest" description="Disordered" evidence="1">
    <location>
        <begin position="1"/>
        <end position="61"/>
    </location>
</feature>
<feature type="compositionally biased region" description="Basic residues" evidence="1">
    <location>
        <begin position="370"/>
        <end position="379"/>
    </location>
</feature>
<feature type="compositionally biased region" description="Basic and acidic residues" evidence="1">
    <location>
        <begin position="386"/>
        <end position="395"/>
    </location>
</feature>
<keyword evidence="3" id="KW-1185">Reference proteome</keyword>
<organism evidence="2 3">
    <name type="scientific">Kryptolebias marmoratus</name>
    <name type="common">Mangrove killifish</name>
    <name type="synonym">Rivulus marmoratus</name>
    <dbReference type="NCBI Taxonomy" id="37003"/>
    <lineage>
        <taxon>Eukaryota</taxon>
        <taxon>Metazoa</taxon>
        <taxon>Chordata</taxon>
        <taxon>Craniata</taxon>
        <taxon>Vertebrata</taxon>
        <taxon>Euteleostomi</taxon>
        <taxon>Actinopterygii</taxon>
        <taxon>Neopterygii</taxon>
        <taxon>Teleostei</taxon>
        <taxon>Neoteleostei</taxon>
        <taxon>Acanthomorphata</taxon>
        <taxon>Ovalentaria</taxon>
        <taxon>Atherinomorphae</taxon>
        <taxon>Cyprinodontiformes</taxon>
        <taxon>Rivulidae</taxon>
        <taxon>Kryptolebias</taxon>
    </lineage>
</organism>
<feature type="compositionally biased region" description="Basic and acidic residues" evidence="1">
    <location>
        <begin position="111"/>
        <end position="125"/>
    </location>
</feature>
<sequence>MMADQEVTTLAYSKSPKTSKRTTFQDELQAAVSSRASRTKPEQLSNYMNIDDEEDGKPSEDQIKNLRKRMDAFKAGKSKAKLNTFDLSDDEENRRSRPKKVSFLKSQRSSSDPKDTAAPESHENGPLESPADPPGNDDASFSSQRSTNASEGNTQFKDEKREPPVPKPRQRTLGLKPPVTEKPAKGTASQDSERPQVSPVSAPVSADTPSNGVVSKSGLTSTPHSKTSERSRSVCSKKVDSKYLGTLRVLDRKVSLQESQPQSAESLRAAVYQEWLKKKREKSRENLQLKKEEQLLKEKAQQEQESKREDVAASYEAWREKKAESLRAKARERNEKIRKEQKATEEKQEKRQSAEQVFEQWKQERDRLLREKHRKHKEAKNKLQLQKRERDDERKKNSKSAFSDWCEKKKDVLHEKLERERKQIQTKAEEEQYMKEDRDKMALDTYESWLVRAETPKIVERQIRAIIGDSPPPPWSPPNKTVPFGK</sequence>
<feature type="compositionally biased region" description="Polar residues" evidence="1">
    <location>
        <begin position="1"/>
        <end position="48"/>
    </location>
</feature>
<feature type="compositionally biased region" description="Basic and acidic residues" evidence="1">
    <location>
        <begin position="226"/>
        <end position="238"/>
    </location>
</feature>
<dbReference type="Ensembl" id="ENSKMAT00000000077.1">
    <property type="protein sequence ID" value="ENSKMAP00000000053.1"/>
    <property type="gene ID" value="ENSKMAG00000000066.1"/>
</dbReference>
<evidence type="ECO:0000313" key="3">
    <source>
        <dbReference type="Proteomes" id="UP000264800"/>
    </source>
</evidence>
<feature type="region of interest" description="Disordered" evidence="1">
    <location>
        <begin position="467"/>
        <end position="486"/>
    </location>
</feature>
<dbReference type="GO" id="GO:0090307">
    <property type="term" value="P:mitotic spindle assembly"/>
    <property type="evidence" value="ECO:0007669"/>
    <property type="project" value="TreeGrafter"/>
</dbReference>
<dbReference type="GO" id="GO:0008017">
    <property type="term" value="F:microtubule binding"/>
    <property type="evidence" value="ECO:0007669"/>
    <property type="project" value="TreeGrafter"/>
</dbReference>
<dbReference type="PANTHER" id="PTHR14739:SF9">
    <property type="entry name" value="MICROTUBULE-ASSOCIATED PROTEIN 9"/>
    <property type="match status" value="1"/>
</dbReference>
<dbReference type="GO" id="GO:0000235">
    <property type="term" value="C:astral microtubule"/>
    <property type="evidence" value="ECO:0007669"/>
    <property type="project" value="TreeGrafter"/>
</dbReference>
<dbReference type="GO" id="GO:0000281">
    <property type="term" value="P:mitotic cytokinesis"/>
    <property type="evidence" value="ECO:0007669"/>
    <property type="project" value="InterPro"/>
</dbReference>
<name>A0A3Q2Z9F7_KRYMA</name>
<feature type="region of interest" description="Disordered" evidence="1">
    <location>
        <begin position="280"/>
        <end position="405"/>
    </location>
</feature>
<feature type="compositionally biased region" description="Basic and acidic residues" evidence="1">
    <location>
        <begin position="282"/>
        <end position="353"/>
    </location>
</feature>
<evidence type="ECO:0000256" key="1">
    <source>
        <dbReference type="SAM" id="MobiDB-lite"/>
    </source>
</evidence>
<dbReference type="PANTHER" id="PTHR14739">
    <property type="entry name" value="MICROTUBULE-ASSOCIATED PROTEIN 9"/>
    <property type="match status" value="1"/>
</dbReference>
<accession>A0A3Q2Z9F7</accession>
<proteinExistence type="predicted"/>
<evidence type="ECO:0000313" key="2">
    <source>
        <dbReference type="Ensembl" id="ENSKMAP00000000053.1"/>
    </source>
</evidence>
<feature type="compositionally biased region" description="Polar residues" evidence="1">
    <location>
        <begin position="139"/>
        <end position="155"/>
    </location>
</feature>
<dbReference type="OMA" id="QWESSIP"/>
<feature type="region of interest" description="Disordered" evidence="1">
    <location>
        <begin position="75"/>
        <end position="238"/>
    </location>
</feature>
<dbReference type="GeneTree" id="ENSGT00730000111184"/>
<reference evidence="2" key="1">
    <citation type="submission" date="2025-08" db="UniProtKB">
        <authorList>
            <consortium name="Ensembl"/>
        </authorList>
    </citation>
    <scope>IDENTIFICATION</scope>
</reference>
<dbReference type="Proteomes" id="UP000264800">
    <property type="component" value="Unplaced"/>
</dbReference>
<protein>
    <submittedName>
        <fullName evidence="2">Microtubule-associated protein 9</fullName>
    </submittedName>
</protein>
<dbReference type="InterPro" id="IPR026106">
    <property type="entry name" value="MAP9"/>
</dbReference>
<dbReference type="AlphaFoldDB" id="A0A3Q2Z9F7"/>
<dbReference type="GO" id="GO:1902412">
    <property type="term" value="P:regulation of mitotic cytokinesis"/>
    <property type="evidence" value="ECO:0007669"/>
    <property type="project" value="TreeGrafter"/>
</dbReference>